<name>A0ABT2PVL6_9MOLU</name>
<dbReference type="EMBL" id="JAOEGN010000007">
    <property type="protein sequence ID" value="MCU0104999.1"/>
    <property type="molecule type" value="Genomic_DNA"/>
</dbReference>
<evidence type="ECO:0000313" key="1">
    <source>
        <dbReference type="EMBL" id="MCU0104999.1"/>
    </source>
</evidence>
<dbReference type="Proteomes" id="UP001209076">
    <property type="component" value="Unassembled WGS sequence"/>
</dbReference>
<proteinExistence type="predicted"/>
<evidence type="ECO:0008006" key="3">
    <source>
        <dbReference type="Google" id="ProtNLM"/>
    </source>
</evidence>
<accession>A0ABT2PVL6</accession>
<comment type="caution">
    <text evidence="1">The sequence shown here is derived from an EMBL/GenBank/DDBJ whole genome shotgun (WGS) entry which is preliminary data.</text>
</comment>
<reference evidence="2" key="1">
    <citation type="submission" date="2023-07" db="EMBL/GenBank/DDBJ databases">
        <title>Novel Mycoplasma species identified in domestic and wild animals.</title>
        <authorList>
            <person name="Volokhov D.V."/>
            <person name="Furtak V.A."/>
            <person name="Zagorodnyaya T.A."/>
        </authorList>
    </citation>
    <scope>NUCLEOTIDE SEQUENCE [LARGE SCALE GENOMIC DNA]</scope>
    <source>
        <strain evidence="2">92-19</strain>
    </source>
</reference>
<dbReference type="RefSeq" id="WP_262096260.1">
    <property type="nucleotide sequence ID" value="NZ_JAOEGN010000007.1"/>
</dbReference>
<evidence type="ECO:0000313" key="2">
    <source>
        <dbReference type="Proteomes" id="UP001209076"/>
    </source>
</evidence>
<organism evidence="1 2">
    <name type="scientific">Paracholeplasma vituli</name>
    <dbReference type="NCBI Taxonomy" id="69473"/>
    <lineage>
        <taxon>Bacteria</taxon>
        <taxon>Bacillati</taxon>
        <taxon>Mycoplasmatota</taxon>
        <taxon>Mollicutes</taxon>
        <taxon>Acholeplasmatales</taxon>
        <taxon>Acholeplasmataceae</taxon>
        <taxon>Paracholeplasma</taxon>
    </lineage>
</organism>
<keyword evidence="2" id="KW-1185">Reference proteome</keyword>
<sequence>MMATRDEAMSLWNERYGDRTEVPDFAGYLMRKGAYNDRNSQYGWNIHHKQPLTKGGQDDKLNIELTSIYVNDTIANKTSYVIDDVIYETKRIKKPEYGIYRKDNGERVDYEY</sequence>
<protein>
    <recommendedName>
        <fullName evidence="3">HNH endonuclease</fullName>
    </recommendedName>
</protein>
<gene>
    <name evidence="1" type="ORF">N7603_04950</name>
</gene>